<protein>
    <submittedName>
        <fullName evidence="2">Uncharacterized protein</fullName>
    </submittedName>
</protein>
<keyword evidence="1" id="KW-0472">Membrane</keyword>
<accession>A0ABX7DXF9</accession>
<evidence type="ECO:0000313" key="2">
    <source>
        <dbReference type="EMBL" id="QQZ07631.1"/>
    </source>
</evidence>
<name>A0ABX7DXF9_9BACI</name>
<organism evidence="2 3">
    <name type="scientific">Heyndrickxia vini</name>
    <dbReference type="NCBI Taxonomy" id="1476025"/>
    <lineage>
        <taxon>Bacteria</taxon>
        <taxon>Bacillati</taxon>
        <taxon>Bacillota</taxon>
        <taxon>Bacilli</taxon>
        <taxon>Bacillales</taxon>
        <taxon>Bacillaceae</taxon>
        <taxon>Heyndrickxia</taxon>
    </lineage>
</organism>
<keyword evidence="1" id="KW-0812">Transmembrane</keyword>
<dbReference type="RefSeq" id="WP_202776468.1">
    <property type="nucleotide sequence ID" value="NZ_CP065425.1"/>
</dbReference>
<feature type="transmembrane region" description="Helical" evidence="1">
    <location>
        <begin position="132"/>
        <end position="153"/>
    </location>
</feature>
<dbReference type="Proteomes" id="UP000595691">
    <property type="component" value="Chromosome"/>
</dbReference>
<feature type="transmembrane region" description="Helical" evidence="1">
    <location>
        <begin position="165"/>
        <end position="188"/>
    </location>
</feature>
<gene>
    <name evidence="2" type="ORF">I5776_11000</name>
</gene>
<keyword evidence="3" id="KW-1185">Reference proteome</keyword>
<feature type="transmembrane region" description="Helical" evidence="1">
    <location>
        <begin position="29"/>
        <end position="46"/>
    </location>
</feature>
<feature type="transmembrane region" description="Helical" evidence="1">
    <location>
        <begin position="53"/>
        <end position="70"/>
    </location>
</feature>
<dbReference type="EMBL" id="CP065425">
    <property type="protein sequence ID" value="QQZ07631.1"/>
    <property type="molecule type" value="Genomic_DNA"/>
</dbReference>
<evidence type="ECO:0000256" key="1">
    <source>
        <dbReference type="SAM" id="Phobius"/>
    </source>
</evidence>
<keyword evidence="1" id="KW-1133">Transmembrane helix</keyword>
<evidence type="ECO:0000313" key="3">
    <source>
        <dbReference type="Proteomes" id="UP000595691"/>
    </source>
</evidence>
<proteinExistence type="predicted"/>
<reference evidence="2 3" key="1">
    <citation type="submission" date="2020-11" db="EMBL/GenBank/DDBJ databases">
        <title>Taxonomic evaluation of the Bacillus sporothermodurans group of bacteria based on whole genome sequences.</title>
        <authorList>
            <person name="Fiedler G."/>
            <person name="Herbstmann A.-D."/>
            <person name="Doll E."/>
            <person name="Wenning M."/>
            <person name="Brinks E."/>
            <person name="Kabisch J."/>
            <person name="Breitenwieser F."/>
            <person name="Lappann M."/>
            <person name="Boehnlein C."/>
            <person name="Franz C."/>
        </authorList>
    </citation>
    <scope>NUCLEOTIDE SEQUENCE [LARGE SCALE GENOMIC DNA]</scope>
    <source>
        <strain evidence="2 3">JCM 19841</strain>
    </source>
</reference>
<feature type="transmembrane region" description="Helical" evidence="1">
    <location>
        <begin position="90"/>
        <end position="111"/>
    </location>
</feature>
<sequence length="198" mass="22588">MGFRTMLIGFIFVFFNINFGEVNLLPDLLGYIIILIGAYTLIGNFKNGSFLKVLHSSIILIVLSGLDLFIKHSIVLNGVINNSTILHGKVFLILFYLINTLLITYCLYQLCKGIEQEATNKENNELQERSKKTFIVFAIYEACFFLFMLVGILSGDQTTTFNSGWVSILFWIGLIIVIFVFSRLFLLLNNAEKTFKRL</sequence>